<keyword evidence="2" id="KW-1185">Reference proteome</keyword>
<protein>
    <submittedName>
        <fullName evidence="1">F-box/FBD/LRR protein</fullName>
    </submittedName>
</protein>
<name>A0A392QCY5_9FABA</name>
<dbReference type="AlphaFoldDB" id="A0A392QCY5"/>
<proteinExistence type="predicted"/>
<evidence type="ECO:0000313" key="1">
    <source>
        <dbReference type="EMBL" id="MCI22233.1"/>
    </source>
</evidence>
<accession>A0A392QCY5</accession>
<sequence>MLKYYPKLQNLFIQDTKALKDKNNKDWEDPPIVPECLSSQLKTCCIR</sequence>
<comment type="caution">
    <text evidence="1">The sequence shown here is derived from an EMBL/GenBank/DDBJ whole genome shotgun (WGS) entry which is preliminary data.</text>
</comment>
<organism evidence="1 2">
    <name type="scientific">Trifolium medium</name>
    <dbReference type="NCBI Taxonomy" id="97028"/>
    <lineage>
        <taxon>Eukaryota</taxon>
        <taxon>Viridiplantae</taxon>
        <taxon>Streptophyta</taxon>
        <taxon>Embryophyta</taxon>
        <taxon>Tracheophyta</taxon>
        <taxon>Spermatophyta</taxon>
        <taxon>Magnoliopsida</taxon>
        <taxon>eudicotyledons</taxon>
        <taxon>Gunneridae</taxon>
        <taxon>Pentapetalae</taxon>
        <taxon>rosids</taxon>
        <taxon>fabids</taxon>
        <taxon>Fabales</taxon>
        <taxon>Fabaceae</taxon>
        <taxon>Papilionoideae</taxon>
        <taxon>50 kb inversion clade</taxon>
        <taxon>NPAAA clade</taxon>
        <taxon>Hologalegina</taxon>
        <taxon>IRL clade</taxon>
        <taxon>Trifolieae</taxon>
        <taxon>Trifolium</taxon>
    </lineage>
</organism>
<reference evidence="1 2" key="1">
    <citation type="journal article" date="2018" name="Front. Plant Sci.">
        <title>Red Clover (Trifolium pratense) and Zigzag Clover (T. medium) - A Picture of Genomic Similarities and Differences.</title>
        <authorList>
            <person name="Dluhosova J."/>
            <person name="Istvanek J."/>
            <person name="Nedelnik J."/>
            <person name="Repkova J."/>
        </authorList>
    </citation>
    <scope>NUCLEOTIDE SEQUENCE [LARGE SCALE GENOMIC DNA]</scope>
    <source>
        <strain evidence="2">cv. 10/8</strain>
        <tissue evidence="1">Leaf</tissue>
    </source>
</reference>
<feature type="non-terminal residue" evidence="1">
    <location>
        <position position="47"/>
    </location>
</feature>
<evidence type="ECO:0000313" key="2">
    <source>
        <dbReference type="Proteomes" id="UP000265520"/>
    </source>
</evidence>
<dbReference type="Proteomes" id="UP000265520">
    <property type="component" value="Unassembled WGS sequence"/>
</dbReference>
<dbReference type="EMBL" id="LXQA010129334">
    <property type="protein sequence ID" value="MCI22233.1"/>
    <property type="molecule type" value="Genomic_DNA"/>
</dbReference>